<accession>A0A022R967</accession>
<evidence type="ECO:0000313" key="4">
    <source>
        <dbReference type="Proteomes" id="UP000030748"/>
    </source>
</evidence>
<sequence length="149" mass="16926">MHSAEIGDCIGVESCANLKSDVDAPLEGSNRRRITRLESATAAAAEREYPPPIPWLVQTENLPSHMPWVMRRYYTEDGRLVIMEEKVDRHEYFKSHRFNGRLVINLIPLDDVVEESFKEYYAVENTVEEINGGDGGIVDPTVEKAVAEY</sequence>
<dbReference type="eggNOG" id="ENOG502S3RA">
    <property type="taxonomic scope" value="Eukaryota"/>
</dbReference>
<gene>
    <name evidence="3" type="ORF">MIMGU_mgv1a026776mg</name>
</gene>
<evidence type="ECO:0000313" key="3">
    <source>
        <dbReference type="EMBL" id="EYU36524.1"/>
    </source>
</evidence>
<evidence type="ECO:0000256" key="1">
    <source>
        <dbReference type="ARBA" id="ARBA00008690"/>
    </source>
</evidence>
<feature type="domain" description="FAF" evidence="2">
    <location>
        <begin position="48"/>
        <end position="106"/>
    </location>
</feature>
<comment type="similarity">
    <text evidence="1">Belongs to the fantastic four family.</text>
</comment>
<dbReference type="STRING" id="4155.A0A022R967"/>
<dbReference type="Proteomes" id="UP000030748">
    <property type="component" value="Unassembled WGS sequence"/>
</dbReference>
<dbReference type="Pfam" id="PF11250">
    <property type="entry name" value="FAF"/>
    <property type="match status" value="1"/>
</dbReference>
<dbReference type="EMBL" id="KI630592">
    <property type="protein sequence ID" value="EYU36524.1"/>
    <property type="molecule type" value="Genomic_DNA"/>
</dbReference>
<keyword evidence="4" id="KW-1185">Reference proteome</keyword>
<dbReference type="InterPro" id="IPR046431">
    <property type="entry name" value="FAF_dom"/>
</dbReference>
<protein>
    <recommendedName>
        <fullName evidence="2">FAF domain-containing protein</fullName>
    </recommendedName>
</protein>
<reference evidence="3 4" key="1">
    <citation type="journal article" date="2013" name="Proc. Natl. Acad. Sci. U.S.A.">
        <title>Fine-scale variation in meiotic recombination in Mimulus inferred from population shotgun sequencing.</title>
        <authorList>
            <person name="Hellsten U."/>
            <person name="Wright K.M."/>
            <person name="Jenkins J."/>
            <person name="Shu S."/>
            <person name="Yuan Y."/>
            <person name="Wessler S.R."/>
            <person name="Schmutz J."/>
            <person name="Willis J.H."/>
            <person name="Rokhsar D.S."/>
        </authorList>
    </citation>
    <scope>NUCLEOTIDE SEQUENCE [LARGE SCALE GENOMIC DNA]</scope>
    <source>
        <strain evidence="4">cv. DUN x IM62</strain>
    </source>
</reference>
<organism evidence="3 4">
    <name type="scientific">Erythranthe guttata</name>
    <name type="common">Yellow monkey flower</name>
    <name type="synonym">Mimulus guttatus</name>
    <dbReference type="NCBI Taxonomy" id="4155"/>
    <lineage>
        <taxon>Eukaryota</taxon>
        <taxon>Viridiplantae</taxon>
        <taxon>Streptophyta</taxon>
        <taxon>Embryophyta</taxon>
        <taxon>Tracheophyta</taxon>
        <taxon>Spermatophyta</taxon>
        <taxon>Magnoliopsida</taxon>
        <taxon>eudicotyledons</taxon>
        <taxon>Gunneridae</taxon>
        <taxon>Pentapetalae</taxon>
        <taxon>asterids</taxon>
        <taxon>lamiids</taxon>
        <taxon>Lamiales</taxon>
        <taxon>Phrymaceae</taxon>
        <taxon>Erythranthe</taxon>
    </lineage>
</organism>
<name>A0A022R967_ERYGU</name>
<dbReference type="PANTHER" id="PTHR33155">
    <property type="entry name" value="FANTASTIC FOUR-LIKE PROTEIN (DUF3049)"/>
    <property type="match status" value="1"/>
</dbReference>
<dbReference type="PANTHER" id="PTHR33155:SF75">
    <property type="entry name" value="OS02G0750800 PROTEIN"/>
    <property type="match status" value="1"/>
</dbReference>
<feature type="non-terminal residue" evidence="3">
    <location>
        <position position="149"/>
    </location>
</feature>
<dbReference type="InterPro" id="IPR021410">
    <property type="entry name" value="FAF"/>
</dbReference>
<proteinExistence type="inferred from homology"/>
<evidence type="ECO:0000259" key="2">
    <source>
        <dbReference type="Pfam" id="PF11250"/>
    </source>
</evidence>
<dbReference type="AlphaFoldDB" id="A0A022R967"/>